<dbReference type="Proteomes" id="UP001597521">
    <property type="component" value="Unassembled WGS sequence"/>
</dbReference>
<gene>
    <name evidence="2" type="ORF">ACFSX5_14475</name>
</gene>
<evidence type="ECO:0000256" key="1">
    <source>
        <dbReference type="SAM" id="MobiDB-lite"/>
    </source>
</evidence>
<accession>A0ABW5QML7</accession>
<organism evidence="2 3">
    <name type="scientific">Devosia albogilva</name>
    <dbReference type="NCBI Taxonomy" id="429726"/>
    <lineage>
        <taxon>Bacteria</taxon>
        <taxon>Pseudomonadati</taxon>
        <taxon>Pseudomonadota</taxon>
        <taxon>Alphaproteobacteria</taxon>
        <taxon>Hyphomicrobiales</taxon>
        <taxon>Devosiaceae</taxon>
        <taxon>Devosia</taxon>
    </lineage>
</organism>
<reference evidence="3" key="1">
    <citation type="journal article" date="2019" name="Int. J. Syst. Evol. Microbiol.">
        <title>The Global Catalogue of Microorganisms (GCM) 10K type strain sequencing project: providing services to taxonomists for standard genome sequencing and annotation.</title>
        <authorList>
            <consortium name="The Broad Institute Genomics Platform"/>
            <consortium name="The Broad Institute Genome Sequencing Center for Infectious Disease"/>
            <person name="Wu L."/>
            <person name="Ma J."/>
        </authorList>
    </citation>
    <scope>NUCLEOTIDE SEQUENCE [LARGE SCALE GENOMIC DNA]</scope>
    <source>
        <strain evidence="3">CCM 7427</strain>
    </source>
</reference>
<proteinExistence type="predicted"/>
<comment type="caution">
    <text evidence="2">The sequence shown here is derived from an EMBL/GenBank/DDBJ whole genome shotgun (WGS) entry which is preliminary data.</text>
</comment>
<sequence length="97" mass="10180">MMMILRSAFWLTAAYLVIRPDVQLPDAGALSAQAVTAGSRIVATQVQQIECDSLQCFGGKAAIAAVLPPLPPAGTAMHADPANVPVPYPRPRPDRAS</sequence>
<feature type="region of interest" description="Disordered" evidence="1">
    <location>
        <begin position="78"/>
        <end position="97"/>
    </location>
</feature>
<name>A0ABW5QML7_9HYPH</name>
<evidence type="ECO:0000313" key="3">
    <source>
        <dbReference type="Proteomes" id="UP001597521"/>
    </source>
</evidence>
<dbReference type="RefSeq" id="WP_386834381.1">
    <property type="nucleotide sequence ID" value="NZ_JBHUNP010000001.1"/>
</dbReference>
<evidence type="ECO:0008006" key="4">
    <source>
        <dbReference type="Google" id="ProtNLM"/>
    </source>
</evidence>
<keyword evidence="3" id="KW-1185">Reference proteome</keyword>
<protein>
    <recommendedName>
        <fullName evidence="4">DUF2946 domain-containing protein</fullName>
    </recommendedName>
</protein>
<dbReference type="EMBL" id="JBHUNP010000001">
    <property type="protein sequence ID" value="MFD2648992.1"/>
    <property type="molecule type" value="Genomic_DNA"/>
</dbReference>
<evidence type="ECO:0000313" key="2">
    <source>
        <dbReference type="EMBL" id="MFD2648992.1"/>
    </source>
</evidence>